<dbReference type="Gene3D" id="3.80.10.10">
    <property type="entry name" value="Ribonuclease Inhibitor"/>
    <property type="match status" value="4"/>
</dbReference>
<comment type="similarity">
    <text evidence="3">Belongs to the RLP family.</text>
</comment>
<dbReference type="PANTHER" id="PTHR27008">
    <property type="entry name" value="OS04G0122200 PROTEIN"/>
    <property type="match status" value="1"/>
</dbReference>
<proteinExistence type="inferred from homology"/>
<dbReference type="HOGENOM" id="CLU_000288_22_0_1"/>
<name>A0A061FQM9_THECC</name>
<keyword evidence="5" id="KW-1003">Cell membrane</keyword>
<organism evidence="26 27">
    <name type="scientific">Theobroma cacao</name>
    <name type="common">Cacao</name>
    <name type="synonym">Cocoa</name>
    <dbReference type="NCBI Taxonomy" id="3641"/>
    <lineage>
        <taxon>Eukaryota</taxon>
        <taxon>Viridiplantae</taxon>
        <taxon>Streptophyta</taxon>
        <taxon>Embryophyta</taxon>
        <taxon>Tracheophyta</taxon>
        <taxon>Spermatophyta</taxon>
        <taxon>Magnoliopsida</taxon>
        <taxon>eudicotyledons</taxon>
        <taxon>Gunneridae</taxon>
        <taxon>Pentapetalae</taxon>
        <taxon>rosids</taxon>
        <taxon>malvids</taxon>
        <taxon>Malvales</taxon>
        <taxon>Malvaceae</taxon>
        <taxon>Byttnerioideae</taxon>
        <taxon>Theobroma</taxon>
    </lineage>
</organism>
<dbReference type="EC" id="2.7.11.1" evidence="4"/>
<dbReference type="InParanoid" id="A0A061FQM9"/>
<evidence type="ECO:0000259" key="25">
    <source>
        <dbReference type="PROSITE" id="PS50011"/>
    </source>
</evidence>
<feature type="signal peptide" evidence="24">
    <location>
        <begin position="1"/>
        <end position="22"/>
    </location>
</feature>
<keyword evidence="27" id="KW-1185">Reference proteome</keyword>
<dbReference type="PRINTS" id="PR00019">
    <property type="entry name" value="LEURICHRPT"/>
</dbReference>
<evidence type="ECO:0000313" key="27">
    <source>
        <dbReference type="Proteomes" id="UP000026915"/>
    </source>
</evidence>
<dbReference type="GO" id="GO:0005886">
    <property type="term" value="C:plasma membrane"/>
    <property type="evidence" value="ECO:0007669"/>
    <property type="project" value="UniProtKB-SubCell"/>
</dbReference>
<reference evidence="26 27" key="1">
    <citation type="journal article" date="2013" name="Genome Biol.">
        <title>The genome sequence of the most widely cultivated cacao type and its use to identify candidate genes regulating pod color.</title>
        <authorList>
            <person name="Motamayor J.C."/>
            <person name="Mockaitis K."/>
            <person name="Schmutz J."/>
            <person name="Haiminen N."/>
            <person name="Iii D.L."/>
            <person name="Cornejo O."/>
            <person name="Findley S.D."/>
            <person name="Zheng P."/>
            <person name="Utro F."/>
            <person name="Royaert S."/>
            <person name="Saski C."/>
            <person name="Jenkins J."/>
            <person name="Podicheti R."/>
            <person name="Zhao M."/>
            <person name="Scheffler B.E."/>
            <person name="Stack J.C."/>
            <person name="Feltus F.A."/>
            <person name="Mustiga G.M."/>
            <person name="Amores F."/>
            <person name="Phillips W."/>
            <person name="Marelli J.P."/>
            <person name="May G.D."/>
            <person name="Shapiro H."/>
            <person name="Ma J."/>
            <person name="Bustamante C.D."/>
            <person name="Schnell R.J."/>
            <person name="Main D."/>
            <person name="Gilbert D."/>
            <person name="Parida L."/>
            <person name="Kuhn D.N."/>
        </authorList>
    </citation>
    <scope>NUCLEOTIDE SEQUENCE [LARGE SCALE GENOMIC DNA]</scope>
    <source>
        <strain evidence="27">cv. Matina 1-6</strain>
    </source>
</reference>
<dbReference type="FunFam" id="3.30.200.20:FF:000661">
    <property type="entry name" value="Serine-threonine protein kinase plant-type"/>
    <property type="match status" value="1"/>
</dbReference>
<dbReference type="InterPro" id="IPR003591">
    <property type="entry name" value="Leu-rich_rpt_typical-subtyp"/>
</dbReference>
<evidence type="ECO:0000256" key="11">
    <source>
        <dbReference type="ARBA" id="ARBA00022729"/>
    </source>
</evidence>
<evidence type="ECO:0000256" key="3">
    <source>
        <dbReference type="ARBA" id="ARBA00009592"/>
    </source>
</evidence>
<evidence type="ECO:0000313" key="26">
    <source>
        <dbReference type="EMBL" id="EOY19173.1"/>
    </source>
</evidence>
<dbReference type="PROSITE" id="PS00107">
    <property type="entry name" value="PROTEIN_KINASE_ATP"/>
    <property type="match status" value="1"/>
</dbReference>
<keyword evidence="11 24" id="KW-0732">Signal</keyword>
<keyword evidence="12" id="KW-0677">Repeat</keyword>
<evidence type="ECO:0000256" key="18">
    <source>
        <dbReference type="ARBA" id="ARBA00023170"/>
    </source>
</evidence>
<dbReference type="InterPro" id="IPR008271">
    <property type="entry name" value="Ser/Thr_kinase_AS"/>
</dbReference>
<sequence>MGNTSFLVSLLVVLLLCNFMAALSMESPNITTDRLALLALKAHITQDPQNILATNWSTATSVCNWVGVSCGSRNLRVTALDISSLGLTGTIPPHLGNLSFLAWIAVGNNNFHGSLPVELSHLRRLKFINFVNNSFSGEIPSWFGSFTRLERLFLYGNNFGGLIPSSLCSLSRLEVLGLYSNNLNGQIPADIGNFARLKYLYLDHNQLSGAIPSSIFNISSLEEIDLSNNQLSGEIPRAIGNHPRLITLYLRENKLSGSISSSIFNISSLQRIDLGSNQLSGSIPTIPTIPRNTSSLIRIDLDTNNLTGHLPFDLFNHLPKLKGIYWSSNLLSGRIPASLFKCKELIDLSLSYNHLEGSIPTQIGNLTMLNGLYLGENNLEGEIPWQLGNLTLLTDLDCASNKFTENNELTGKVPTTIGRLIKLQSISLGYNKLQGSIPSDFCQLESLYLLSLTGNKLSGPIPACLGDLVSLRYLLLGSNSFTGSIPSTLTRLLDILRLSLSSNSLNGSLPIDIGNLKAVAIINLSQNRLSGDIPTSLGDLKDLTSLSLSGNKLDGSIPESLGDMVSLEFLDLSRNNLSGMIPMSLEKLSYLKYFNVSFNRLQGEIPNKGQFTNYSFQSFLGNEGLCGAPRLRVMPCKSNLPRRSKTATKLMKYILPAIAATISIVSLIVIFSRSRKRNAKLPTDEENLQPLAAWRRISYQELAQATDGFCESKLLGIGSFGSVYQGTLSDGTNVAVKVFNLDLEGAFESFDVECEVLRNIRHRNLVKIISSCCNIDFKALVLEFIPNGSLEKWLYSHNHFLNILQRLSIMIDVASALEYLHHGHTTPVVHCDLKPSNVLLDEDMVAHLGDFGIAKLLAEENSMIQTMTLATIGYMAPEYGSEGFVSTNGDVYSFGILLMETFTRKKPTNDMFEGEMSLKSWVQKLLPSTIIQVIDPNLLSTGNREDYAIEECALSVLQLALECSAELPEERVDMKEVVANLKKIKIKFLRMSNRFN</sequence>
<dbReference type="Pfam" id="PF13855">
    <property type="entry name" value="LRR_8"/>
    <property type="match status" value="2"/>
</dbReference>
<dbReference type="InterPro" id="IPR011009">
    <property type="entry name" value="Kinase-like_dom_sf"/>
</dbReference>
<dbReference type="eggNOG" id="ENOG502QPYS">
    <property type="taxonomic scope" value="Eukaryota"/>
</dbReference>
<evidence type="ECO:0000256" key="5">
    <source>
        <dbReference type="ARBA" id="ARBA00022475"/>
    </source>
</evidence>
<evidence type="ECO:0000256" key="13">
    <source>
        <dbReference type="ARBA" id="ARBA00022741"/>
    </source>
</evidence>
<dbReference type="OMA" id="TACKGDF"/>
<dbReference type="InterPro" id="IPR032675">
    <property type="entry name" value="LRR_dom_sf"/>
</dbReference>
<keyword evidence="7" id="KW-0597">Phosphoprotein</keyword>
<protein>
    <recommendedName>
        <fullName evidence="4">non-specific serine/threonine protein kinase</fullName>
        <ecNumber evidence="4">2.7.11.1</ecNumber>
    </recommendedName>
</protein>
<keyword evidence="6" id="KW-0723">Serine/threonine-protein kinase</keyword>
<evidence type="ECO:0000256" key="1">
    <source>
        <dbReference type="ARBA" id="ARBA00004251"/>
    </source>
</evidence>
<comment type="similarity">
    <text evidence="2">Belongs to the protein kinase superfamily. Ser/Thr protein kinase family.</text>
</comment>
<dbReference type="PROSITE" id="PS50011">
    <property type="entry name" value="PROTEIN_KINASE_DOM"/>
    <property type="match status" value="1"/>
</dbReference>
<keyword evidence="17 23" id="KW-0472">Membrane</keyword>
<dbReference type="FunFam" id="3.80.10.10:FF:000041">
    <property type="entry name" value="LRR receptor-like serine/threonine-protein kinase ERECTA"/>
    <property type="match status" value="1"/>
</dbReference>
<evidence type="ECO:0000256" key="4">
    <source>
        <dbReference type="ARBA" id="ARBA00012513"/>
    </source>
</evidence>
<evidence type="ECO:0000256" key="22">
    <source>
        <dbReference type="PROSITE-ProRule" id="PRU10141"/>
    </source>
</evidence>
<accession>A0A061FQM9</accession>
<dbReference type="Proteomes" id="UP000026915">
    <property type="component" value="Chromosome 10"/>
</dbReference>
<dbReference type="FunFam" id="1.10.510.10:FF:000358">
    <property type="entry name" value="Putative leucine-rich repeat receptor-like serine/threonine-protein kinase"/>
    <property type="match status" value="1"/>
</dbReference>
<dbReference type="SUPFAM" id="SSF56112">
    <property type="entry name" value="Protein kinase-like (PK-like)"/>
    <property type="match status" value="1"/>
</dbReference>
<evidence type="ECO:0000256" key="23">
    <source>
        <dbReference type="SAM" id="Phobius"/>
    </source>
</evidence>
<comment type="catalytic activity">
    <reaction evidence="21">
        <text>L-seryl-[protein] + ATP = O-phospho-L-seryl-[protein] + ADP + H(+)</text>
        <dbReference type="Rhea" id="RHEA:17989"/>
        <dbReference type="Rhea" id="RHEA-COMP:9863"/>
        <dbReference type="Rhea" id="RHEA-COMP:11604"/>
        <dbReference type="ChEBI" id="CHEBI:15378"/>
        <dbReference type="ChEBI" id="CHEBI:29999"/>
        <dbReference type="ChEBI" id="CHEBI:30616"/>
        <dbReference type="ChEBI" id="CHEBI:83421"/>
        <dbReference type="ChEBI" id="CHEBI:456216"/>
        <dbReference type="EC" id="2.7.11.1"/>
    </reaction>
</comment>
<evidence type="ECO:0000256" key="12">
    <source>
        <dbReference type="ARBA" id="ARBA00022737"/>
    </source>
</evidence>
<feature type="binding site" evidence="22">
    <location>
        <position position="737"/>
    </location>
    <ligand>
        <name>ATP</name>
        <dbReference type="ChEBI" id="CHEBI:30616"/>
    </ligand>
</feature>
<dbReference type="CDD" id="cd14066">
    <property type="entry name" value="STKc_IRAK"/>
    <property type="match status" value="1"/>
</dbReference>
<dbReference type="GO" id="GO:0005524">
    <property type="term" value="F:ATP binding"/>
    <property type="evidence" value="ECO:0007669"/>
    <property type="project" value="UniProtKB-UniRule"/>
</dbReference>
<dbReference type="Gramene" id="EOY19173">
    <property type="protein sequence ID" value="EOY19173"/>
    <property type="gene ID" value="TCM_043969"/>
</dbReference>
<dbReference type="Gene3D" id="3.30.200.20">
    <property type="entry name" value="Phosphorylase Kinase, domain 1"/>
    <property type="match status" value="1"/>
</dbReference>
<dbReference type="Pfam" id="PF08263">
    <property type="entry name" value="LRRNT_2"/>
    <property type="match status" value="1"/>
</dbReference>
<dbReference type="FunFam" id="3.80.10.10:FF:000095">
    <property type="entry name" value="LRR receptor-like serine/threonine-protein kinase GSO1"/>
    <property type="match status" value="1"/>
</dbReference>
<evidence type="ECO:0000256" key="21">
    <source>
        <dbReference type="ARBA" id="ARBA00048679"/>
    </source>
</evidence>
<evidence type="ECO:0000256" key="8">
    <source>
        <dbReference type="ARBA" id="ARBA00022614"/>
    </source>
</evidence>
<evidence type="ECO:0000256" key="19">
    <source>
        <dbReference type="ARBA" id="ARBA00023180"/>
    </source>
</evidence>
<evidence type="ECO:0000256" key="10">
    <source>
        <dbReference type="ARBA" id="ARBA00022692"/>
    </source>
</evidence>
<dbReference type="InterPro" id="IPR013210">
    <property type="entry name" value="LRR_N_plant-typ"/>
</dbReference>
<dbReference type="SMART" id="SM00369">
    <property type="entry name" value="LRR_TYP"/>
    <property type="match status" value="7"/>
</dbReference>
<dbReference type="EMBL" id="CM001888">
    <property type="protein sequence ID" value="EOY19173.1"/>
    <property type="molecule type" value="Genomic_DNA"/>
</dbReference>
<evidence type="ECO:0000256" key="20">
    <source>
        <dbReference type="ARBA" id="ARBA00047899"/>
    </source>
</evidence>
<dbReference type="InterPro" id="IPR001611">
    <property type="entry name" value="Leu-rich_rpt"/>
</dbReference>
<dbReference type="Pfam" id="PF00560">
    <property type="entry name" value="LRR_1"/>
    <property type="match status" value="6"/>
</dbReference>
<evidence type="ECO:0000256" key="24">
    <source>
        <dbReference type="SAM" id="SignalP"/>
    </source>
</evidence>
<evidence type="ECO:0000256" key="2">
    <source>
        <dbReference type="ARBA" id="ARBA00008684"/>
    </source>
</evidence>
<keyword evidence="16 23" id="KW-1133">Transmembrane helix</keyword>
<gene>
    <name evidence="26" type="ORF">TCM_043969</name>
</gene>
<dbReference type="SMART" id="SM00220">
    <property type="entry name" value="S_TKc"/>
    <property type="match status" value="1"/>
</dbReference>
<feature type="transmembrane region" description="Helical" evidence="23">
    <location>
        <begin position="653"/>
        <end position="671"/>
    </location>
</feature>
<evidence type="ECO:0000256" key="16">
    <source>
        <dbReference type="ARBA" id="ARBA00022989"/>
    </source>
</evidence>
<dbReference type="Pfam" id="PF07714">
    <property type="entry name" value="PK_Tyr_Ser-Thr"/>
    <property type="match status" value="1"/>
</dbReference>
<dbReference type="FunFam" id="3.80.10.10:FF:000111">
    <property type="entry name" value="LRR receptor-like serine/threonine-protein kinase ERECTA"/>
    <property type="match status" value="1"/>
</dbReference>
<dbReference type="FunFam" id="3.80.10.10:FF:000275">
    <property type="entry name" value="Leucine-rich repeat receptor-like protein kinase"/>
    <property type="match status" value="1"/>
</dbReference>
<dbReference type="PROSITE" id="PS00108">
    <property type="entry name" value="PROTEIN_KINASE_ST"/>
    <property type="match status" value="1"/>
</dbReference>
<comment type="catalytic activity">
    <reaction evidence="20">
        <text>L-threonyl-[protein] + ATP = O-phospho-L-threonyl-[protein] + ADP + H(+)</text>
        <dbReference type="Rhea" id="RHEA:46608"/>
        <dbReference type="Rhea" id="RHEA-COMP:11060"/>
        <dbReference type="Rhea" id="RHEA-COMP:11605"/>
        <dbReference type="ChEBI" id="CHEBI:15378"/>
        <dbReference type="ChEBI" id="CHEBI:30013"/>
        <dbReference type="ChEBI" id="CHEBI:30616"/>
        <dbReference type="ChEBI" id="CHEBI:61977"/>
        <dbReference type="ChEBI" id="CHEBI:456216"/>
        <dbReference type="EC" id="2.7.11.1"/>
    </reaction>
</comment>
<keyword evidence="15 22" id="KW-0067">ATP-binding</keyword>
<dbReference type="PANTHER" id="PTHR27008:SF530">
    <property type="entry name" value="REPEAT PROTEIN KINASE FAMILY PROTEIN, PUTATIVE-RELATED"/>
    <property type="match status" value="1"/>
</dbReference>
<keyword evidence="18" id="KW-0675">Receptor</keyword>
<comment type="subcellular location">
    <subcellularLocation>
        <location evidence="1">Cell membrane</location>
        <topology evidence="1">Single-pass type I membrane protein</topology>
    </subcellularLocation>
</comment>
<dbReference type="InterPro" id="IPR001245">
    <property type="entry name" value="Ser-Thr/Tyr_kinase_cat_dom"/>
</dbReference>
<dbReference type="Gene3D" id="1.10.510.10">
    <property type="entry name" value="Transferase(Phosphotransferase) domain 1"/>
    <property type="match status" value="1"/>
</dbReference>
<keyword evidence="8" id="KW-0433">Leucine-rich repeat</keyword>
<keyword evidence="14 26" id="KW-0418">Kinase</keyword>
<dbReference type="AlphaFoldDB" id="A0A061FQM9"/>
<dbReference type="SUPFAM" id="SSF52058">
    <property type="entry name" value="L domain-like"/>
    <property type="match status" value="2"/>
</dbReference>
<keyword evidence="9" id="KW-0808">Transferase</keyword>
<dbReference type="InterPro" id="IPR051809">
    <property type="entry name" value="Plant_receptor-like_S/T_kinase"/>
</dbReference>
<feature type="chain" id="PRO_5001598507" description="non-specific serine/threonine protein kinase" evidence="24">
    <location>
        <begin position="23"/>
        <end position="996"/>
    </location>
</feature>
<dbReference type="GO" id="GO:0004674">
    <property type="term" value="F:protein serine/threonine kinase activity"/>
    <property type="evidence" value="ECO:0007669"/>
    <property type="project" value="UniProtKB-KW"/>
</dbReference>
<keyword evidence="13 22" id="KW-0547">Nucleotide-binding</keyword>
<evidence type="ECO:0000256" key="17">
    <source>
        <dbReference type="ARBA" id="ARBA00023136"/>
    </source>
</evidence>
<evidence type="ECO:0000256" key="15">
    <source>
        <dbReference type="ARBA" id="ARBA00022840"/>
    </source>
</evidence>
<dbReference type="InterPro" id="IPR000719">
    <property type="entry name" value="Prot_kinase_dom"/>
</dbReference>
<evidence type="ECO:0000256" key="7">
    <source>
        <dbReference type="ARBA" id="ARBA00022553"/>
    </source>
</evidence>
<evidence type="ECO:0000256" key="14">
    <source>
        <dbReference type="ARBA" id="ARBA00022777"/>
    </source>
</evidence>
<feature type="domain" description="Protein kinase" evidence="25">
    <location>
        <begin position="709"/>
        <end position="989"/>
    </location>
</feature>
<evidence type="ECO:0000256" key="6">
    <source>
        <dbReference type="ARBA" id="ARBA00022527"/>
    </source>
</evidence>
<keyword evidence="19" id="KW-0325">Glycoprotein</keyword>
<dbReference type="InterPro" id="IPR017441">
    <property type="entry name" value="Protein_kinase_ATP_BS"/>
</dbReference>
<evidence type="ECO:0000256" key="9">
    <source>
        <dbReference type="ARBA" id="ARBA00022679"/>
    </source>
</evidence>
<keyword evidence="10 23" id="KW-0812">Transmembrane</keyword>